<dbReference type="GO" id="GO:0008168">
    <property type="term" value="F:methyltransferase activity"/>
    <property type="evidence" value="ECO:0007669"/>
    <property type="project" value="UniProtKB-KW"/>
</dbReference>
<dbReference type="InterPro" id="IPR014777">
    <property type="entry name" value="4pyrrole_Mease_sub1"/>
</dbReference>
<dbReference type="PANTHER" id="PTHR47036:SF1">
    <property type="entry name" value="COBALT-FACTOR III C(17)-METHYLTRANSFERASE-RELATED"/>
    <property type="match status" value="1"/>
</dbReference>
<gene>
    <name evidence="7" type="ORF">R83534S58_LOCUS1887</name>
</gene>
<accession>A0ABN8WGT0</accession>
<evidence type="ECO:0000256" key="3">
    <source>
        <dbReference type="ARBA" id="ARBA00022603"/>
    </source>
</evidence>
<evidence type="ECO:0000256" key="4">
    <source>
        <dbReference type="ARBA" id="ARBA00022679"/>
    </source>
</evidence>
<dbReference type="PANTHER" id="PTHR47036">
    <property type="entry name" value="COBALT-FACTOR III C(17)-METHYLTRANSFERASE-RELATED"/>
    <property type="match status" value="1"/>
</dbReference>
<evidence type="ECO:0000256" key="2">
    <source>
        <dbReference type="ARBA" id="ARBA00022573"/>
    </source>
</evidence>
<feature type="domain" description="Tetrapyrrole methylase" evidence="6">
    <location>
        <begin position="4"/>
        <end position="213"/>
    </location>
</feature>
<dbReference type="Proteomes" id="UP001154272">
    <property type="component" value="Unassembled WGS sequence"/>
</dbReference>
<keyword evidence="3 7" id="KW-0489">Methyltransferase</keyword>
<dbReference type="RefSeq" id="WP_282024508.1">
    <property type="nucleotide sequence ID" value="NZ_CAMXCH010000004.1"/>
</dbReference>
<evidence type="ECO:0000313" key="7">
    <source>
        <dbReference type="EMBL" id="CAI3953990.1"/>
    </source>
</evidence>
<dbReference type="GO" id="GO:0032259">
    <property type="term" value="P:methylation"/>
    <property type="evidence" value="ECO:0007669"/>
    <property type="project" value="UniProtKB-KW"/>
</dbReference>
<dbReference type="EMBL" id="CAMXCH010000004">
    <property type="protein sequence ID" value="CAI3953990.1"/>
    <property type="molecule type" value="Genomic_DNA"/>
</dbReference>
<dbReference type="InterPro" id="IPR014776">
    <property type="entry name" value="4pyrrole_Mease_sub2"/>
</dbReference>
<comment type="pathway">
    <text evidence="1">Cofactor biosynthesis; adenosylcobalamin biosynthesis.</text>
</comment>
<evidence type="ECO:0000256" key="5">
    <source>
        <dbReference type="ARBA" id="ARBA00022691"/>
    </source>
</evidence>
<dbReference type="NCBIfam" id="TIGR01466">
    <property type="entry name" value="cobJ_cbiH"/>
    <property type="match status" value="1"/>
</dbReference>
<dbReference type="InterPro" id="IPR051810">
    <property type="entry name" value="Precorrin_MeTrfase"/>
</dbReference>
<dbReference type="InterPro" id="IPR000878">
    <property type="entry name" value="4pyrrol_Mease"/>
</dbReference>
<dbReference type="InterPro" id="IPR035996">
    <property type="entry name" value="4pyrrol_Methylase_sf"/>
</dbReference>
<evidence type="ECO:0000259" key="6">
    <source>
        <dbReference type="Pfam" id="PF00590"/>
    </source>
</evidence>
<dbReference type="Pfam" id="PF00590">
    <property type="entry name" value="TP_methylase"/>
    <property type="match status" value="1"/>
</dbReference>
<protein>
    <submittedName>
        <fullName evidence="7">Precorrin-3B methylase (CobJ) (PDB:2ZVB)</fullName>
    </submittedName>
</protein>
<keyword evidence="8" id="KW-1185">Reference proteome</keyword>
<name>A0ABN8WGT0_9PROT</name>
<keyword evidence="2" id="KW-0169">Cobalamin biosynthesis</keyword>
<evidence type="ECO:0000256" key="1">
    <source>
        <dbReference type="ARBA" id="ARBA00004953"/>
    </source>
</evidence>
<reference evidence="7" key="1">
    <citation type="submission" date="2022-10" db="EMBL/GenBank/DDBJ databases">
        <authorList>
            <person name="Botero Cardona J."/>
        </authorList>
    </citation>
    <scope>NUCLEOTIDE SEQUENCE</scope>
    <source>
        <strain evidence="7">R-83534</strain>
    </source>
</reference>
<organism evidence="7 8">
    <name type="scientific">Commensalibacter papalotli</name>
    <name type="common">ex Botero et al. 2024</name>
    <dbReference type="NCBI Taxonomy" id="2972766"/>
    <lineage>
        <taxon>Bacteria</taxon>
        <taxon>Pseudomonadati</taxon>
        <taxon>Pseudomonadota</taxon>
        <taxon>Alphaproteobacteria</taxon>
        <taxon>Acetobacterales</taxon>
        <taxon>Acetobacteraceae</taxon>
    </lineage>
</organism>
<dbReference type="InterPro" id="IPR006363">
    <property type="entry name" value="Cbl_synth_CobJ/CibH_dom"/>
</dbReference>
<dbReference type="SUPFAM" id="SSF53790">
    <property type="entry name" value="Tetrapyrrole methylase"/>
    <property type="match status" value="1"/>
</dbReference>
<keyword evidence="4" id="KW-0808">Transferase</keyword>
<dbReference type="CDD" id="cd11646">
    <property type="entry name" value="Precorrin_3B_C17_MT"/>
    <property type="match status" value="1"/>
</dbReference>
<sequence>MSGHVYIIGLGPGEQNLQTIEVEALLPTLTDIIGYGPYVNRVQVPEHILKHISDNREELDRARHALLLAQQGQRVGVVSSGDAGVFAMASAVFEAIEHGDPSFKDIEVTVLPGISAMFAAASRLGAPLGHDFCAISLSDNLKPWEIILKRLRLAAQADFVIALYNAVSKARPWQLDTALDLLREELPLDIPVAFCQAISRDNEHIELTNLKDACASMGNMQTLILIGSRYSKLMQTNQKTWFYTPRSIKL</sequence>
<dbReference type="Gene3D" id="3.40.1010.10">
    <property type="entry name" value="Cobalt-precorrin-4 Transmethylase, Domain 1"/>
    <property type="match status" value="1"/>
</dbReference>
<proteinExistence type="predicted"/>
<comment type="caution">
    <text evidence="7">The sequence shown here is derived from an EMBL/GenBank/DDBJ whole genome shotgun (WGS) entry which is preliminary data.</text>
</comment>
<dbReference type="Gene3D" id="3.30.950.10">
    <property type="entry name" value="Methyltransferase, Cobalt-precorrin-4 Transmethylase, Domain 2"/>
    <property type="match status" value="1"/>
</dbReference>
<keyword evidence="5" id="KW-0949">S-adenosyl-L-methionine</keyword>
<evidence type="ECO:0000313" key="8">
    <source>
        <dbReference type="Proteomes" id="UP001154272"/>
    </source>
</evidence>